<organism evidence="2 3">
    <name type="scientific">Streblomastix strix</name>
    <dbReference type="NCBI Taxonomy" id="222440"/>
    <lineage>
        <taxon>Eukaryota</taxon>
        <taxon>Metamonada</taxon>
        <taxon>Preaxostyla</taxon>
        <taxon>Oxymonadida</taxon>
        <taxon>Streblomastigidae</taxon>
        <taxon>Streblomastix</taxon>
    </lineage>
</organism>
<reference evidence="2 3" key="1">
    <citation type="submission" date="2019-03" db="EMBL/GenBank/DDBJ databases">
        <title>Single cell metagenomics reveals metabolic interactions within the superorganism composed of flagellate Streblomastix strix and complex community of Bacteroidetes bacteria on its surface.</title>
        <authorList>
            <person name="Treitli S.C."/>
            <person name="Kolisko M."/>
            <person name="Husnik F."/>
            <person name="Keeling P."/>
            <person name="Hampl V."/>
        </authorList>
    </citation>
    <scope>NUCLEOTIDE SEQUENCE [LARGE SCALE GENOMIC DNA]</scope>
    <source>
        <strain evidence="2">ST1C</strain>
    </source>
</reference>
<dbReference type="EMBL" id="SNRW01044316">
    <property type="protein sequence ID" value="KAA6324684.1"/>
    <property type="molecule type" value="Genomic_DNA"/>
</dbReference>
<name>A0A5J4QU93_9EUKA</name>
<dbReference type="AlphaFoldDB" id="A0A5J4QU93"/>
<gene>
    <name evidence="2" type="ORF">EZS28_054161</name>
</gene>
<evidence type="ECO:0000313" key="2">
    <source>
        <dbReference type="EMBL" id="KAA6324684.1"/>
    </source>
</evidence>
<feature type="compositionally biased region" description="Polar residues" evidence="1">
    <location>
        <begin position="1"/>
        <end position="22"/>
    </location>
</feature>
<evidence type="ECO:0000313" key="3">
    <source>
        <dbReference type="Proteomes" id="UP000324800"/>
    </source>
</evidence>
<feature type="region of interest" description="Disordered" evidence="1">
    <location>
        <begin position="1"/>
        <end position="28"/>
    </location>
</feature>
<comment type="caution">
    <text evidence="2">The sequence shown here is derived from an EMBL/GenBank/DDBJ whole genome shotgun (WGS) entry which is preliminary data.</text>
</comment>
<evidence type="ECO:0000256" key="1">
    <source>
        <dbReference type="SAM" id="MobiDB-lite"/>
    </source>
</evidence>
<feature type="compositionally biased region" description="Basic and acidic residues" evidence="1">
    <location>
        <begin position="94"/>
        <end position="118"/>
    </location>
</feature>
<dbReference type="OrthoDB" id="10659721at2759"/>
<sequence>QSGIQTYGASYTTRSDGNNLPSLATRRSGHSRIPMMVTKKLEPNNERALDDIVNEKEVEDASLQKYVHLGIASPSYSVTQFQKFMVKTQQETDSSEKGEINKSEDEKHLLMKTFNEKQ</sequence>
<feature type="non-terminal residue" evidence="2">
    <location>
        <position position="1"/>
    </location>
</feature>
<accession>A0A5J4QU93</accession>
<protein>
    <submittedName>
        <fullName evidence="2">Uncharacterized protein</fullName>
    </submittedName>
</protein>
<feature type="region of interest" description="Disordered" evidence="1">
    <location>
        <begin position="88"/>
        <end position="118"/>
    </location>
</feature>
<dbReference type="Proteomes" id="UP000324800">
    <property type="component" value="Unassembled WGS sequence"/>
</dbReference>
<proteinExistence type="predicted"/>
<feature type="non-terminal residue" evidence="2">
    <location>
        <position position="118"/>
    </location>
</feature>